<evidence type="ECO:0000313" key="8">
    <source>
        <dbReference type="EMBL" id="KAK9143448.1"/>
    </source>
</evidence>
<dbReference type="InterPro" id="IPR038945">
    <property type="entry name" value="MBD13-like"/>
</dbReference>
<reference evidence="8 9" key="1">
    <citation type="submission" date="2024-01" db="EMBL/GenBank/DDBJ databases">
        <title>Genome assemblies of Stephania.</title>
        <authorList>
            <person name="Yang L."/>
        </authorList>
    </citation>
    <scope>NUCLEOTIDE SEQUENCE [LARGE SCALE GENOMIC DNA]</scope>
    <source>
        <strain evidence="8">YNDBR</strain>
        <tissue evidence="8">Leaf</tissue>
    </source>
</reference>
<dbReference type="Proteomes" id="UP001420932">
    <property type="component" value="Unassembled WGS sequence"/>
</dbReference>
<comment type="caution">
    <text evidence="8">The sequence shown here is derived from an EMBL/GenBank/DDBJ whole genome shotgun (WGS) entry which is preliminary data.</text>
</comment>
<feature type="compositionally biased region" description="Basic and acidic residues" evidence="6">
    <location>
        <begin position="283"/>
        <end position="296"/>
    </location>
</feature>
<evidence type="ECO:0000256" key="4">
    <source>
        <dbReference type="ARBA" id="ARBA00023163"/>
    </source>
</evidence>
<evidence type="ECO:0000256" key="2">
    <source>
        <dbReference type="ARBA" id="ARBA00023015"/>
    </source>
</evidence>
<proteinExistence type="predicted"/>
<evidence type="ECO:0000256" key="6">
    <source>
        <dbReference type="SAM" id="MobiDB-lite"/>
    </source>
</evidence>
<keyword evidence="9" id="KW-1185">Reference proteome</keyword>
<feature type="compositionally biased region" description="Basic residues" evidence="6">
    <location>
        <begin position="263"/>
        <end position="273"/>
    </location>
</feature>
<dbReference type="SUPFAM" id="SSF54171">
    <property type="entry name" value="DNA-binding domain"/>
    <property type="match status" value="1"/>
</dbReference>
<dbReference type="PANTHER" id="PTHR34067">
    <property type="entry name" value="OS04G0193200 PROTEIN"/>
    <property type="match status" value="1"/>
</dbReference>
<evidence type="ECO:0000256" key="5">
    <source>
        <dbReference type="ARBA" id="ARBA00023242"/>
    </source>
</evidence>
<accession>A0AAP0K1L0</accession>
<keyword evidence="5" id="KW-0539">Nucleus</keyword>
<dbReference type="PROSITE" id="PS50982">
    <property type="entry name" value="MBD"/>
    <property type="match status" value="1"/>
</dbReference>
<gene>
    <name evidence="8" type="ORF">Syun_012848</name>
</gene>
<keyword evidence="2" id="KW-0805">Transcription regulation</keyword>
<dbReference type="PANTHER" id="PTHR34067:SF20">
    <property type="entry name" value="OS08G0206700 PROTEIN"/>
    <property type="match status" value="1"/>
</dbReference>
<protein>
    <recommendedName>
        <fullName evidence="7">MBD domain-containing protein</fullName>
    </recommendedName>
</protein>
<feature type="region of interest" description="Disordered" evidence="6">
    <location>
        <begin position="1"/>
        <end position="27"/>
    </location>
</feature>
<evidence type="ECO:0000259" key="7">
    <source>
        <dbReference type="PROSITE" id="PS50982"/>
    </source>
</evidence>
<dbReference type="InterPro" id="IPR016177">
    <property type="entry name" value="DNA-bd_dom_sf"/>
</dbReference>
<dbReference type="InterPro" id="IPR001739">
    <property type="entry name" value="Methyl_CpG_DNA-bd"/>
</dbReference>
<name>A0AAP0K1L0_9MAGN</name>
<feature type="domain" description="MBD" evidence="7">
    <location>
        <begin position="49"/>
        <end position="116"/>
    </location>
</feature>
<evidence type="ECO:0000256" key="3">
    <source>
        <dbReference type="ARBA" id="ARBA00023125"/>
    </source>
</evidence>
<comment type="subcellular location">
    <subcellularLocation>
        <location evidence="1">Nucleus</location>
    </subcellularLocation>
</comment>
<dbReference type="GO" id="GO:0003677">
    <property type="term" value="F:DNA binding"/>
    <property type="evidence" value="ECO:0007669"/>
    <property type="project" value="UniProtKB-KW"/>
</dbReference>
<sequence length="525" mass="57719">MKSNQKSQVDKIIGLHSRDNNEVDSPDCLPDGWKVEFKYRKSGPKEGGKYKGKDSVDDLPPGWVKEVKVRKIGGRKDPYYSHPESEYIFRSKMDVLRFVEFGTIGRLAFKRKKEDIDNVKVEECTSVSEFRLLVKYGPPGGAKRQKLSARARGRRLFTEDGSGVGGSENAQVLEPNVPEADTPPSHNALDLGKNVQISEPVVAKGGVPPSNDASELGGDCANLNGFISLEHKDPEEKQRKIDCAESKAELDGSLDNGVEKCSGRKTPHLKRKNNEKALTTPRRSSERLAAIRDRQPPNEGQSQKLGASNQVGPRVAVQSVSRKADQTIGSAKGRKARQSKASCKLTSATKADVTSVMSKIVSDSGNVQELNNPLGVEEQSNICENGQFPRLVPTNEFGRLDGIQVACGVEGERADGKPESPLISPFGDSWPDPCLEFAFKTLTGAIPVEESLVIEDYLKVQLNSNNQKPGELKQPAFFADRICDNRVNPSDVPDMNWNPAFSTSNNEPKLNYGNNIFQWDGERKK</sequence>
<dbReference type="EMBL" id="JBBNAF010000005">
    <property type="protein sequence ID" value="KAK9143448.1"/>
    <property type="molecule type" value="Genomic_DNA"/>
</dbReference>
<dbReference type="GO" id="GO:0005634">
    <property type="term" value="C:nucleus"/>
    <property type="evidence" value="ECO:0007669"/>
    <property type="project" value="UniProtKB-SubCell"/>
</dbReference>
<keyword evidence="4" id="KW-0804">Transcription</keyword>
<dbReference type="AlphaFoldDB" id="A0AAP0K1L0"/>
<dbReference type="Gene3D" id="3.30.890.10">
    <property type="entry name" value="Methyl-cpg-binding Protein 2, Chain A"/>
    <property type="match status" value="1"/>
</dbReference>
<keyword evidence="3" id="KW-0238">DNA-binding</keyword>
<feature type="compositionally biased region" description="Polar residues" evidence="6">
    <location>
        <begin position="298"/>
        <end position="311"/>
    </location>
</feature>
<feature type="region of interest" description="Disordered" evidence="6">
    <location>
        <begin position="253"/>
        <end position="343"/>
    </location>
</feature>
<organism evidence="8 9">
    <name type="scientific">Stephania yunnanensis</name>
    <dbReference type="NCBI Taxonomy" id="152371"/>
    <lineage>
        <taxon>Eukaryota</taxon>
        <taxon>Viridiplantae</taxon>
        <taxon>Streptophyta</taxon>
        <taxon>Embryophyta</taxon>
        <taxon>Tracheophyta</taxon>
        <taxon>Spermatophyta</taxon>
        <taxon>Magnoliopsida</taxon>
        <taxon>Ranunculales</taxon>
        <taxon>Menispermaceae</taxon>
        <taxon>Menispermoideae</taxon>
        <taxon>Cissampelideae</taxon>
        <taxon>Stephania</taxon>
    </lineage>
</organism>
<evidence type="ECO:0000256" key="1">
    <source>
        <dbReference type="ARBA" id="ARBA00004123"/>
    </source>
</evidence>
<evidence type="ECO:0000313" key="9">
    <source>
        <dbReference type="Proteomes" id="UP001420932"/>
    </source>
</evidence>